<feature type="domain" description="Plastocyanin-like" evidence="20">
    <location>
        <begin position="90"/>
        <end position="198"/>
    </location>
</feature>
<comment type="subcellular location">
    <subcellularLocation>
        <location evidence="2">Periplasm</location>
    </subcellularLocation>
</comment>
<dbReference type="InterPro" id="IPR011707">
    <property type="entry name" value="Cu-oxidase-like_N"/>
</dbReference>
<comment type="cofactor">
    <cofactor evidence="18">
        <name>Cu(+)</name>
        <dbReference type="ChEBI" id="CHEBI:49552"/>
    </cofactor>
    <text evidence="18">Binds 1 Cu(+) ion.</text>
</comment>
<keyword evidence="15" id="KW-0534">Nitrate assimilation</keyword>
<evidence type="ECO:0000256" key="8">
    <source>
        <dbReference type="ARBA" id="ARBA00022630"/>
    </source>
</evidence>
<protein>
    <recommendedName>
        <fullName evidence="7 18">Copper-containing nitrite reductase</fullName>
        <ecNumber evidence="6 18">1.7.2.1</ecNumber>
    </recommendedName>
</protein>
<evidence type="ECO:0000256" key="1">
    <source>
        <dbReference type="ARBA" id="ARBA00001974"/>
    </source>
</evidence>
<evidence type="ECO:0000256" key="2">
    <source>
        <dbReference type="ARBA" id="ARBA00004418"/>
    </source>
</evidence>
<evidence type="ECO:0000256" key="9">
    <source>
        <dbReference type="ARBA" id="ARBA00022723"/>
    </source>
</evidence>
<dbReference type="Pfam" id="PF07732">
    <property type="entry name" value="Cu-oxidase_3"/>
    <property type="match status" value="1"/>
</dbReference>
<dbReference type="AlphaFoldDB" id="A0A221HJJ3"/>
<dbReference type="PANTHER" id="PTHR11709:SF394">
    <property type="entry name" value="FI03373P-RELATED"/>
    <property type="match status" value="1"/>
</dbReference>
<comment type="subunit">
    <text evidence="5 18">Homotrimer.</text>
</comment>
<name>A0A221HJJ3_ALCFA</name>
<feature type="binding site" description="type 1 copper site" evidence="17">
    <location>
        <position position="174"/>
    </location>
    <ligand>
        <name>Cu cation</name>
        <dbReference type="ChEBI" id="CHEBI:23378"/>
        <label>1</label>
    </ligand>
</feature>
<keyword evidence="11" id="KW-0574">Periplasm</keyword>
<sequence>MERRHFLKSAGLGVAAGTTLLAAQVQARETAAPKKNAPWLAARTEEQIAKLERVKVDLVAPPMVHKHEQKVGPEPRVVEFRMTISEREIEVDRDGTTMHAMMFDDSMPGPTMVVHEGDYLELTLVNPATNTMPHNIDFHASTGALGGAKLTNVNPGEQATLRFKADRSGTFIYHCAPEGSVAWHVVQGMHGTVMVLPRDGLKDSAGNPLHYDRVYSIGEFDLYIPRDEKGNFKKYGSSAESYGDTLEAMRGLIPSHVVFNGKVGALMGVGAMKAKVGETVLFIHSQANRDTRPHLIGGHGDWVWELGKFDDPPAKNLETWFIRGGSAGRSCYRGGSAGVALYTFKQPGVYAYVNHNLIEAMELGAAGHVLVEGDWNDDLMKQVSPPGPIKA</sequence>
<dbReference type="InterPro" id="IPR001287">
    <property type="entry name" value="NO2-reductase_Cu"/>
</dbReference>
<evidence type="ECO:0000256" key="16">
    <source>
        <dbReference type="ARBA" id="ARBA00049340"/>
    </source>
</evidence>
<keyword evidence="14 17" id="KW-0186">Copper</keyword>
<feature type="binding site" description="type 1 copper site" evidence="17">
    <location>
        <position position="175"/>
    </location>
    <ligand>
        <name>Cu cation</name>
        <dbReference type="ChEBI" id="CHEBI:23378"/>
        <label>1</label>
    </ligand>
</feature>
<dbReference type="NCBIfam" id="TIGR02376">
    <property type="entry name" value="Cu_nitrite_red"/>
    <property type="match status" value="1"/>
</dbReference>
<evidence type="ECO:0000256" key="3">
    <source>
        <dbReference type="ARBA" id="ARBA00005127"/>
    </source>
</evidence>
<proteinExistence type="inferred from homology"/>
<dbReference type="InterPro" id="IPR008972">
    <property type="entry name" value="Cupredoxin"/>
</dbReference>
<keyword evidence="10" id="KW-0677">Repeat</keyword>
<dbReference type="SUPFAM" id="SSF49503">
    <property type="entry name" value="Cupredoxins"/>
    <property type="match status" value="2"/>
</dbReference>
<evidence type="ECO:0000256" key="4">
    <source>
        <dbReference type="ARBA" id="ARBA00010609"/>
    </source>
</evidence>
<comment type="catalytic activity">
    <reaction evidence="16 18">
        <text>nitric oxide + Fe(III)-[cytochrome c] + H2O = Fe(II)-[cytochrome c] + nitrite + 2 H(+)</text>
        <dbReference type="Rhea" id="RHEA:15233"/>
        <dbReference type="Rhea" id="RHEA-COMP:10350"/>
        <dbReference type="Rhea" id="RHEA-COMP:14399"/>
        <dbReference type="ChEBI" id="CHEBI:15377"/>
        <dbReference type="ChEBI" id="CHEBI:15378"/>
        <dbReference type="ChEBI" id="CHEBI:16301"/>
        <dbReference type="ChEBI" id="CHEBI:16480"/>
        <dbReference type="ChEBI" id="CHEBI:29033"/>
        <dbReference type="ChEBI" id="CHEBI:29034"/>
        <dbReference type="EC" id="1.7.2.1"/>
    </reaction>
</comment>
<dbReference type="GO" id="GO:0042128">
    <property type="term" value="P:nitrate assimilation"/>
    <property type="evidence" value="ECO:0007669"/>
    <property type="project" value="UniProtKB-KW"/>
</dbReference>
<keyword evidence="8" id="KW-0285">Flavoprotein</keyword>
<evidence type="ECO:0000256" key="13">
    <source>
        <dbReference type="ARBA" id="ARBA00023002"/>
    </source>
</evidence>
<dbReference type="PRINTS" id="PR00695">
    <property type="entry name" value="CUNO2RDTASE"/>
</dbReference>
<dbReference type="EMBL" id="KY448445">
    <property type="protein sequence ID" value="ASM41470.1"/>
    <property type="molecule type" value="Genomic_DNA"/>
</dbReference>
<evidence type="ECO:0000256" key="17">
    <source>
        <dbReference type="PIRSR" id="PIRSR601287-1"/>
    </source>
</evidence>
<feature type="domain" description="Plastocyanin-like" evidence="19">
    <location>
        <begin position="215"/>
        <end position="374"/>
    </location>
</feature>
<comment type="cofactor">
    <cofactor evidence="1">
        <name>FAD</name>
        <dbReference type="ChEBI" id="CHEBI:57692"/>
    </cofactor>
</comment>
<evidence type="ECO:0000259" key="19">
    <source>
        <dbReference type="Pfam" id="PF00394"/>
    </source>
</evidence>
<evidence type="ECO:0000256" key="12">
    <source>
        <dbReference type="ARBA" id="ARBA00022827"/>
    </source>
</evidence>
<evidence type="ECO:0000256" key="18">
    <source>
        <dbReference type="RuleBase" id="RU365025"/>
    </source>
</evidence>
<feature type="binding site" description="type 1 copper site" evidence="17">
    <location>
        <position position="134"/>
    </location>
    <ligand>
        <name>Cu cation</name>
        <dbReference type="ChEBI" id="CHEBI:23378"/>
        <label>1</label>
    </ligand>
</feature>
<dbReference type="Gene3D" id="2.60.40.420">
    <property type="entry name" value="Cupredoxins - blue copper proteins"/>
    <property type="match status" value="2"/>
</dbReference>
<keyword evidence="12" id="KW-0274">FAD</keyword>
<dbReference type="PANTHER" id="PTHR11709">
    <property type="entry name" value="MULTI-COPPER OXIDASE"/>
    <property type="match status" value="1"/>
</dbReference>
<gene>
    <name evidence="21" type="primary">nir</name>
</gene>
<dbReference type="GO" id="GO:0050421">
    <property type="term" value="F:nitrite reductase (NO-forming) activity"/>
    <property type="evidence" value="ECO:0007669"/>
    <property type="project" value="UniProtKB-EC"/>
</dbReference>
<evidence type="ECO:0000256" key="5">
    <source>
        <dbReference type="ARBA" id="ARBA00011233"/>
    </source>
</evidence>
<evidence type="ECO:0000256" key="10">
    <source>
        <dbReference type="ARBA" id="ARBA00022737"/>
    </source>
</evidence>
<dbReference type="UniPathway" id="UPA00652">
    <property type="reaction ID" value="UER00707"/>
</dbReference>
<dbReference type="GO" id="GO:0005507">
    <property type="term" value="F:copper ion binding"/>
    <property type="evidence" value="ECO:0007669"/>
    <property type="project" value="InterPro"/>
</dbReference>
<comment type="pathway">
    <text evidence="3">Nitrogen metabolism; nitrate reduction (denitrification); dinitrogen from nitrate: step 2/4.</text>
</comment>
<evidence type="ECO:0000313" key="21">
    <source>
        <dbReference type="EMBL" id="ASM41470.1"/>
    </source>
</evidence>
<dbReference type="GO" id="GO:0019333">
    <property type="term" value="P:denitrification pathway"/>
    <property type="evidence" value="ECO:0007669"/>
    <property type="project" value="UniProtKB-UniPathway"/>
</dbReference>
<comment type="cofactor">
    <cofactor evidence="18">
        <name>Cu(2+)</name>
        <dbReference type="ChEBI" id="CHEBI:29036"/>
    </cofactor>
    <text evidence="18">Binds 1 Cu(+) ion.</text>
</comment>
<accession>A0A221HJJ3</accession>
<evidence type="ECO:0000256" key="6">
    <source>
        <dbReference type="ARBA" id="ARBA00011882"/>
    </source>
</evidence>
<feature type="binding site" description="type 1 copper site" evidence="17">
    <location>
        <position position="184"/>
    </location>
    <ligand>
        <name>Cu cation</name>
        <dbReference type="ChEBI" id="CHEBI:23378"/>
        <label>1</label>
    </ligand>
</feature>
<evidence type="ECO:0000256" key="14">
    <source>
        <dbReference type="ARBA" id="ARBA00023008"/>
    </source>
</evidence>
<dbReference type="Pfam" id="PF00394">
    <property type="entry name" value="Cu-oxidase"/>
    <property type="match status" value="1"/>
</dbReference>
<organism evidence="21">
    <name type="scientific">Alcaligenes faecalis</name>
    <dbReference type="NCBI Taxonomy" id="511"/>
    <lineage>
        <taxon>Bacteria</taxon>
        <taxon>Pseudomonadati</taxon>
        <taxon>Pseudomonadota</taxon>
        <taxon>Betaproteobacteria</taxon>
        <taxon>Burkholderiales</taxon>
        <taxon>Alcaligenaceae</taxon>
        <taxon>Alcaligenes</taxon>
    </lineage>
</organism>
<evidence type="ECO:0000256" key="7">
    <source>
        <dbReference type="ARBA" id="ARBA00017290"/>
    </source>
</evidence>
<evidence type="ECO:0000259" key="20">
    <source>
        <dbReference type="Pfam" id="PF07732"/>
    </source>
</evidence>
<keyword evidence="9 17" id="KW-0479">Metal-binding</keyword>
<dbReference type="InterPro" id="IPR001117">
    <property type="entry name" value="Cu-oxidase_2nd"/>
</dbReference>
<comment type="similarity">
    <text evidence="4 18">Belongs to the multicopper oxidase family.</text>
</comment>
<dbReference type="GO" id="GO:0042597">
    <property type="term" value="C:periplasmic space"/>
    <property type="evidence" value="ECO:0007669"/>
    <property type="project" value="UniProtKB-SubCell"/>
</dbReference>
<feature type="binding site" description="type 1 copper site" evidence="17">
    <location>
        <position position="355"/>
    </location>
    <ligand>
        <name>Cu cation</name>
        <dbReference type="ChEBI" id="CHEBI:23378"/>
        <label>1</label>
    </ligand>
</feature>
<dbReference type="EC" id="1.7.2.1" evidence="6 18"/>
<evidence type="ECO:0000256" key="15">
    <source>
        <dbReference type="ARBA" id="ARBA00023063"/>
    </source>
</evidence>
<reference evidence="21" key="1">
    <citation type="submission" date="2017-01" db="EMBL/GenBank/DDBJ databases">
        <authorList>
            <person name="Mah S.A."/>
            <person name="Swanson W.J."/>
            <person name="Moy G.W."/>
            <person name="Vacquier V.D."/>
        </authorList>
    </citation>
    <scope>NUCLEOTIDE SEQUENCE</scope>
    <source>
        <strain evidence="21">TR126</strain>
    </source>
</reference>
<feature type="binding site" description="type 1 copper site" evidence="17">
    <location>
        <position position="189"/>
    </location>
    <ligand>
        <name>Cu cation</name>
        <dbReference type="ChEBI" id="CHEBI:23378"/>
        <label>1</label>
    </ligand>
</feature>
<evidence type="ECO:0000256" key="11">
    <source>
        <dbReference type="ARBA" id="ARBA00022764"/>
    </source>
</evidence>
<feature type="binding site" description="type 1 copper site" evidence="17">
    <location>
        <position position="139"/>
    </location>
    <ligand>
        <name>Cu cation</name>
        <dbReference type="ChEBI" id="CHEBI:23378"/>
        <label>1</label>
    </ligand>
</feature>
<dbReference type="InterPro" id="IPR045087">
    <property type="entry name" value="Cu-oxidase_fam"/>
</dbReference>
<keyword evidence="13 18" id="KW-0560">Oxidoreductase</keyword>
<dbReference type="CDD" id="cd11020">
    <property type="entry name" value="CuRO_1_CuNIR"/>
    <property type="match status" value="1"/>
</dbReference>